<accession>A0A4Y8KYJ3</accession>
<evidence type="ECO:0000313" key="1">
    <source>
        <dbReference type="EMBL" id="TFD95533.1"/>
    </source>
</evidence>
<dbReference type="Proteomes" id="UP000297861">
    <property type="component" value="Unassembled WGS sequence"/>
</dbReference>
<dbReference type="RefSeq" id="WP_134436584.1">
    <property type="nucleotide sequence ID" value="NZ_SOML01000007.1"/>
</dbReference>
<dbReference type="EMBL" id="SOML01000007">
    <property type="protein sequence ID" value="TFD95533.1"/>
    <property type="molecule type" value="Genomic_DNA"/>
</dbReference>
<comment type="caution">
    <text evidence="1">The sequence shown here is derived from an EMBL/GenBank/DDBJ whole genome shotgun (WGS) entry which is preliminary data.</text>
</comment>
<keyword evidence="2" id="KW-1185">Reference proteome</keyword>
<dbReference type="AlphaFoldDB" id="A0A4Y8KYJ3"/>
<reference evidence="1 2" key="1">
    <citation type="submission" date="2019-03" db="EMBL/GenBank/DDBJ databases">
        <title>San Antonio Military Medical Center submission to MRSN (WRAIR), pending publication.</title>
        <authorList>
            <person name="Blyth D.M."/>
            <person name="Mccarthy S.L."/>
            <person name="Schall S.E."/>
            <person name="Stam J.A."/>
            <person name="Ong A.C."/>
            <person name="Mcgann P.T."/>
        </authorList>
    </citation>
    <scope>NUCLEOTIDE SEQUENCE [LARGE SCALE GENOMIC DNA]</scope>
    <source>
        <strain evidence="1 2">MRSN571793</strain>
    </source>
</reference>
<dbReference type="OrthoDB" id="1067452at2"/>
<name>A0A4Y8KYJ3_9BACT</name>
<gene>
    <name evidence="1" type="ORF">E2605_11850</name>
</gene>
<sequence>MSTILEQLFPTVADFMDSTSGFDGSKTFQSINSSAISARKIILDIITKPIWDKVASGADPEALMYLRVAFANLIMHKDGIFHIIDERKSTATTIYKYEYEQMKRQYIDNHYNALDSLIGILEADTTEYNWADTHYAKLRSELKISTAMEFNIYYPIDTSFLYFFRTIPLQLQILNESVADYYDKIAGRPDLLNKVNSALVYLTVASSLTKFDIIEFPPTMRSLFDDNTANRSGKDEQTAIGKIADDLTAKGNDILNNVDMVLADPATNIDTGTNFNEESNPYYLMM</sequence>
<evidence type="ECO:0000313" key="2">
    <source>
        <dbReference type="Proteomes" id="UP000297861"/>
    </source>
</evidence>
<organism evidence="1 2">
    <name type="scientific">Dysgonomonas capnocytophagoides</name>
    <dbReference type="NCBI Taxonomy" id="45254"/>
    <lineage>
        <taxon>Bacteria</taxon>
        <taxon>Pseudomonadati</taxon>
        <taxon>Bacteroidota</taxon>
        <taxon>Bacteroidia</taxon>
        <taxon>Bacteroidales</taxon>
        <taxon>Dysgonomonadaceae</taxon>
        <taxon>Dysgonomonas</taxon>
    </lineage>
</organism>
<protein>
    <submittedName>
        <fullName evidence="1">Uncharacterized protein</fullName>
    </submittedName>
</protein>
<proteinExistence type="predicted"/>